<sequence>MVIDLTQDSDSDSQIRPQTLPANKNHALPAQPAFTSSLTHRSTVPLKRKQDGLEWPSALPDSPFSQENFSGFPNGDSRETDTGNKASHSADVYKLQAQRQLQSFVEYKYQNSNNKKPHVAPTNGTYQSPYGHTHYKPQLPQNQVQPSTPSPDPGQDELNKVAVVVPSPSHQLKREIASAGWSGPDRGPTGLSQEYYPTDAYEKRALKGAYPSTRKVNRAEIPFQIGSPGPFLTARPKVNRQLQLSLQRKLSAIKGPPVTFAAADQKLLAQFENFEFINGNKLRRGVQPAPEEFHGGCSCAAFCDPGRCTCLETEEGDSKSTIIPYERAKDDSRLMVLTPEFLKRNMMISECGSRCDCNAGCWNRVVQSGRQVRLEIFHTGNRGFGLRSPDMIRAGQFIDCYLGEVITKDVADVREDLCMAKHGHSYLFGLDWFDTVAEEDMFVIDGQKFGAATRFMNHSCNPNCRMFPATRNNADQRLYDLAFFSLKEIPPMTELTFDYNPGAEKVDHVDRDPQVVACLCGESNCRGQLWPNQRKGTR</sequence>
<gene>
    <name evidence="1" type="ORF">N8T08_000020</name>
</gene>
<dbReference type="EMBL" id="JAOPJF010000001">
    <property type="protein sequence ID" value="KAK1150123.1"/>
    <property type="molecule type" value="Genomic_DNA"/>
</dbReference>
<protein>
    <submittedName>
        <fullName evidence="1">Uncharacterized protein</fullName>
    </submittedName>
</protein>
<keyword evidence="2" id="KW-1185">Reference proteome</keyword>
<comment type="caution">
    <text evidence="1">The sequence shown here is derived from an EMBL/GenBank/DDBJ whole genome shotgun (WGS) entry which is preliminary data.</text>
</comment>
<organism evidence="1 2">
    <name type="scientific">Aspergillus melleus</name>
    <dbReference type="NCBI Taxonomy" id="138277"/>
    <lineage>
        <taxon>Eukaryota</taxon>
        <taxon>Fungi</taxon>
        <taxon>Dikarya</taxon>
        <taxon>Ascomycota</taxon>
        <taxon>Pezizomycotina</taxon>
        <taxon>Eurotiomycetes</taxon>
        <taxon>Eurotiomycetidae</taxon>
        <taxon>Eurotiales</taxon>
        <taxon>Aspergillaceae</taxon>
        <taxon>Aspergillus</taxon>
        <taxon>Aspergillus subgen. Circumdati</taxon>
    </lineage>
</organism>
<reference evidence="1 2" key="1">
    <citation type="journal article" date="2023" name="ACS Omega">
        <title>Identification of the Neoaspergillic Acid Biosynthesis Gene Cluster by Establishing an In Vitro CRISPR-Ribonucleoprotein Genetic System in Aspergillus melleus.</title>
        <authorList>
            <person name="Yuan B."/>
            <person name="Grau M.F."/>
            <person name="Murata R.M."/>
            <person name="Torok T."/>
            <person name="Venkateswaran K."/>
            <person name="Stajich J.E."/>
            <person name="Wang C.C.C."/>
        </authorList>
    </citation>
    <scope>NUCLEOTIDE SEQUENCE [LARGE SCALE GENOMIC DNA]</scope>
    <source>
        <strain evidence="1 2">IMV 1140</strain>
    </source>
</reference>
<dbReference type="Proteomes" id="UP001177260">
    <property type="component" value="Unassembled WGS sequence"/>
</dbReference>
<accession>A0ACC3BH18</accession>
<evidence type="ECO:0000313" key="1">
    <source>
        <dbReference type="EMBL" id="KAK1150123.1"/>
    </source>
</evidence>
<proteinExistence type="predicted"/>
<name>A0ACC3BH18_9EURO</name>
<evidence type="ECO:0000313" key="2">
    <source>
        <dbReference type="Proteomes" id="UP001177260"/>
    </source>
</evidence>